<dbReference type="PANTHER" id="PTHR10099:SF1">
    <property type="entry name" value="PHOSPHORIBOSYLFORMYLGLYCINAMIDINE SYNTHASE"/>
    <property type="match status" value="1"/>
</dbReference>
<evidence type="ECO:0000313" key="18">
    <source>
        <dbReference type="Proteomes" id="UP000031627"/>
    </source>
</evidence>
<dbReference type="RefSeq" id="WP_041062875.1">
    <property type="nucleotide sequence ID" value="NZ_AP014521.1"/>
</dbReference>
<sequence>MIEILHGLPVLSHFFIKKILNRIKITNISVKNIYAKYLYFLDLKKSLNTNEKKRLKKILQIDSFYEKETSFFKHKFLVLPRIGTISSWSSKATDIVKNCQIDSIKRLEKGVLFYVKNNEITDKKWKTIAKHLYDSMTETITEDFEKVQYLFKKQHPSSFREIDICSNGIDILKIKNLSMQLNLSIDEINYFFTVFNKLKRNPTDVEFYMFAQINSEHCRHKIFNAKWIINGIKKHKSPFSMIKNTFKMIPNHIISAYIDNSAIMEGSDTSIFQSNYINGIYEYQQEKINIAIKVETHNHPTSISPWEGSATGAGGEIRDLSSTGKGAKPKAGLSGFSVSNLFIPKFIHPWEKKYNQPKKIASALNIMIEGPLGCSSYNNKFGRPVINGYFRTYEEPFKNSKKSLKKIYGYHKPIMLSGGIGSIINANSKKMNLRVGDKLIILGGPSMKIGLGGSTASSSNSYISNPDLDFSSVQRDDPEMERRCQEVIDKCWQLGKMNPILFIHDIGAGGIANAIVELIMSSGYGGLIDLRKIPTSEDSMNPLELLCNESQERYAIAIDSKNLEIFFNFCKRERAPYAVIGEITNNKNLVIFDKTFNNLPVNIPLYKFLKKIPRKKHNVRSLNSKNPPLSLSNITLNETIKRILYLPSVAEKSFLITIADRTVTGMVVRDQMIGPWQIPVSNCAVTTSSFDSYYGEAFSIGERSPISLINASAAARMSLGEAITNIAAVHIGSINRIKCSANWMIASGRDGEDEKLYEAIKSISEDICPKLGITIPVGKDSMSMTTYWKTKNESYEMISPVSIVITAFARVEDVRNVVTPELQLNNKNLLLLIDLGRGHNALGATSFSQVYNKIGDKSADIRNVQDLAKFFSAIQYLCSTKKILAYHDRSDGGLFVTLLEMAFAGHCGLNIDVSELGKDLYKILFNEELGAVIQINYENLSSIKKIFSRYNILDCVHVIGYATSKNNDFTINFHKQTIYKEKCNILRMLWAETSWRIQRLRDNEKCADEEFYNKKDEKNPGLHAYLTFKVNEDIAAPAILTGIRPKLAVLREQGINSHIEMAAAFHRAGFEAIDVHMNDLLSARFKLEDFHMIVACGGFSYGDVLGAGMGWAHSILSNKILKKNFKDFFHRKDTLSLGVCNGCQMFSHLSSLIPDSSLWPNFCLNKSGRFESRFVLVKVMKSPSLILNDMVDSHIPIPVSHSEGYVKFKNHEHLLSLESSGLIALRYIDNYGKITEKYPFNPNGSSNGITAISNKNGQVTIMMPHPERVFRTINNSWYPEEWGEDGPWMRLFRNSRKQLC</sequence>
<evidence type="ECO:0000256" key="9">
    <source>
        <dbReference type="ARBA" id="ARBA00022842"/>
    </source>
</evidence>
<evidence type="ECO:0000259" key="13">
    <source>
        <dbReference type="Pfam" id="PF02769"/>
    </source>
</evidence>
<dbReference type="KEGG" id="sbw:TGUWTKB_3110"/>
<dbReference type="SUPFAM" id="SSF109736">
    <property type="entry name" value="FGAM synthase PurL, linker domain"/>
    <property type="match status" value="1"/>
</dbReference>
<dbReference type="FunFam" id="3.90.650.10:FF:000024">
    <property type="entry name" value="Phosphoribosylformylglycinamidine synthase"/>
    <property type="match status" value="1"/>
</dbReference>
<feature type="active site" evidence="12">
    <location>
        <position position="1267"/>
    </location>
</feature>
<dbReference type="SMART" id="SM01211">
    <property type="entry name" value="GATase_5"/>
    <property type="match status" value="1"/>
</dbReference>
<keyword evidence="4 12" id="KW-0436">Ligase</keyword>
<dbReference type="Pfam" id="PF22689">
    <property type="entry name" value="FGAR-AT_PurM_N-like"/>
    <property type="match status" value="1"/>
</dbReference>
<dbReference type="PANTHER" id="PTHR10099">
    <property type="entry name" value="PHOSPHORIBOSYLFORMYLGLYCINAMIDINE SYNTHASE"/>
    <property type="match status" value="1"/>
</dbReference>
<proteinExistence type="inferred from homology"/>
<dbReference type="SUPFAM" id="SSF56042">
    <property type="entry name" value="PurM C-terminal domain-like"/>
    <property type="match status" value="2"/>
</dbReference>
<feature type="domain" description="PurM-like C-terminal" evidence="13">
    <location>
        <begin position="434"/>
        <end position="593"/>
    </location>
</feature>
<dbReference type="InterPro" id="IPR036921">
    <property type="entry name" value="PurM-like_N_sf"/>
</dbReference>
<keyword evidence="18" id="KW-1185">Reference proteome</keyword>
<dbReference type="UniPathway" id="UPA00074">
    <property type="reaction ID" value="UER00128"/>
</dbReference>
<keyword evidence="8 12" id="KW-0067">ATP-binding</keyword>
<evidence type="ECO:0000256" key="7">
    <source>
        <dbReference type="ARBA" id="ARBA00022755"/>
    </source>
</evidence>
<dbReference type="FunFam" id="3.30.1330.10:FF:000005">
    <property type="entry name" value="Phosphoribosylformylglycinamidine synthase"/>
    <property type="match status" value="1"/>
</dbReference>
<evidence type="ECO:0000256" key="12">
    <source>
        <dbReference type="HAMAP-Rule" id="MF_00419"/>
    </source>
</evidence>
<keyword evidence="10 12" id="KW-0315">Glutamine amidotransferase</keyword>
<dbReference type="GO" id="GO:0004642">
    <property type="term" value="F:phosphoribosylformylglycinamidine synthase activity"/>
    <property type="evidence" value="ECO:0007669"/>
    <property type="project" value="UniProtKB-UniRule"/>
</dbReference>
<evidence type="ECO:0000259" key="15">
    <source>
        <dbReference type="Pfam" id="PF18076"/>
    </source>
</evidence>
<feature type="binding site" evidence="12">
    <location>
        <position position="721"/>
    </location>
    <ligand>
        <name>Mg(2+)</name>
        <dbReference type="ChEBI" id="CHEBI:18420"/>
    </ligand>
</feature>
<dbReference type="Pfam" id="PF18076">
    <property type="entry name" value="FGAR-AT_N"/>
    <property type="match status" value="1"/>
</dbReference>
<dbReference type="GO" id="GO:0005524">
    <property type="term" value="F:ATP binding"/>
    <property type="evidence" value="ECO:0007669"/>
    <property type="project" value="UniProtKB-UniRule"/>
</dbReference>
<dbReference type="FunFam" id="3.90.650.10:FF:000005">
    <property type="entry name" value="Phosphoribosylformylglycinamidine synthase"/>
    <property type="match status" value="1"/>
</dbReference>
<keyword evidence="5 12" id="KW-0479">Metal-binding</keyword>
<evidence type="ECO:0000256" key="8">
    <source>
        <dbReference type="ARBA" id="ARBA00022840"/>
    </source>
</evidence>
<dbReference type="EC" id="6.3.5.3" evidence="12"/>
<evidence type="ECO:0000259" key="14">
    <source>
        <dbReference type="Pfam" id="PF18072"/>
    </source>
</evidence>
<accession>A0A090BWG2</accession>
<comment type="caution">
    <text evidence="12">Lacks conserved residue(s) required for the propagation of feature annotation.</text>
</comment>
<feature type="binding site" evidence="12">
    <location>
        <position position="888"/>
    </location>
    <ligand>
        <name>Mg(2+)</name>
        <dbReference type="ChEBI" id="CHEBI:18420"/>
    </ligand>
</feature>
<evidence type="ECO:0000256" key="4">
    <source>
        <dbReference type="ARBA" id="ARBA00022598"/>
    </source>
</evidence>
<dbReference type="InterPro" id="IPR055181">
    <property type="entry name" value="FGAR-AT_PurM_N-like"/>
</dbReference>
<protein>
    <recommendedName>
        <fullName evidence="12">Phosphoribosylformylglycinamidine synthase</fullName>
        <shortName evidence="12">FGAM synthase</shortName>
        <shortName evidence="12">FGAMS</shortName>
        <ecNumber evidence="12">6.3.5.3</ecNumber>
    </recommendedName>
    <alternativeName>
        <fullName evidence="12">Formylglycinamide ribonucleotide amidotransferase</fullName>
        <shortName evidence="12">FGAR amidotransferase</shortName>
        <shortName evidence="12">FGAR-AT</shortName>
    </alternativeName>
</protein>
<keyword evidence="9 12" id="KW-0460">Magnesium</keyword>
<feature type="domain" description="Phosphoribosylformylglycinamidine synthase N-terminal" evidence="15">
    <location>
        <begin position="37"/>
        <end position="151"/>
    </location>
</feature>
<feature type="binding site" evidence="12">
    <location>
        <position position="725"/>
    </location>
    <ligand>
        <name>Mg(2+)</name>
        <dbReference type="ChEBI" id="CHEBI:18420"/>
    </ligand>
</feature>
<dbReference type="Gene3D" id="3.30.1330.10">
    <property type="entry name" value="PurM-like, N-terminal domain"/>
    <property type="match status" value="2"/>
</dbReference>
<dbReference type="GO" id="GO:0005737">
    <property type="term" value="C:cytoplasm"/>
    <property type="evidence" value="ECO:0007669"/>
    <property type="project" value="UniProtKB-SubCell"/>
</dbReference>
<comment type="pathway">
    <text evidence="1 12">Purine metabolism; IMP biosynthesis via de novo pathway; 5-amino-1-(5-phospho-D-ribosyl)imidazole from N(2)-formyl-N(1)-(5-phospho-D-ribosyl)glycinamide: step 1/2.</text>
</comment>
<evidence type="ECO:0000256" key="11">
    <source>
        <dbReference type="ARBA" id="ARBA00052585"/>
    </source>
</evidence>
<comment type="subcellular location">
    <subcellularLocation>
        <location evidence="12">Cytoplasm</location>
    </subcellularLocation>
</comment>
<dbReference type="CDD" id="cd01740">
    <property type="entry name" value="GATase1_FGAR_AT"/>
    <property type="match status" value="1"/>
</dbReference>
<gene>
    <name evidence="12 17" type="primary">purL</name>
    <name evidence="17" type="ORF">TGUWTKB_3110</name>
</gene>
<keyword evidence="6 12" id="KW-0547">Nucleotide-binding</keyword>
<dbReference type="EMBL" id="AP014521">
    <property type="protein sequence ID" value="BAP58551.1"/>
    <property type="molecule type" value="Genomic_DNA"/>
</dbReference>
<dbReference type="InterPro" id="IPR029062">
    <property type="entry name" value="Class_I_gatase-like"/>
</dbReference>
<dbReference type="OrthoDB" id="9804441at2"/>
<dbReference type="HOGENOM" id="CLU_001031_0_2_6"/>
<reference evidence="17 18" key="2">
    <citation type="journal article" date="2014" name="Curr. Biol.">
        <title>Symbiont-Supplemented Maternal Investment Underpinning Host's Ecological Adaptation.</title>
        <authorList>
            <person name="Kaiwa N."/>
            <person name="Hosokawa T."/>
            <person name="Nikoh N."/>
            <person name="Tanahashi M."/>
            <person name="Moriyama M."/>
            <person name="Meng X.Y."/>
            <person name="Maeda T."/>
            <person name="Yamaguchi K."/>
            <person name="Shigenobu S."/>
            <person name="Ito M."/>
            <person name="Fukatsu T."/>
        </authorList>
    </citation>
    <scope>NUCLEOTIDE SEQUENCE [LARGE SCALE GENOMIC DNA]</scope>
    <source>
        <strain evidence="17 18">UwTKB</strain>
    </source>
</reference>
<feature type="domain" description="Phosphoribosylformylglycinamidine synthase linker" evidence="14">
    <location>
        <begin position="173"/>
        <end position="221"/>
    </location>
</feature>
<organism evidence="17 18">
    <name type="scientific">Candidatus Tachikawaea gelatinosa</name>
    <dbReference type="NCBI Taxonomy" id="1410383"/>
    <lineage>
        <taxon>Bacteria</taxon>
        <taxon>Pseudomonadati</taxon>
        <taxon>Pseudomonadota</taxon>
        <taxon>Gammaproteobacteria</taxon>
        <taxon>Enterobacterales</taxon>
        <taxon>Enterobacteriaceae</taxon>
        <taxon>Candidatus Tachikawaea</taxon>
    </lineage>
</organism>
<dbReference type="SUPFAM" id="SSF52317">
    <property type="entry name" value="Class I glutamine amidotransferase-like"/>
    <property type="match status" value="1"/>
</dbReference>
<dbReference type="NCBIfam" id="TIGR01735">
    <property type="entry name" value="FGAM_synt"/>
    <property type="match status" value="1"/>
</dbReference>
<dbReference type="InterPro" id="IPR010073">
    <property type="entry name" value="PurL_large"/>
</dbReference>
<evidence type="ECO:0000256" key="5">
    <source>
        <dbReference type="ARBA" id="ARBA00022723"/>
    </source>
</evidence>
<feature type="active site" evidence="12">
    <location>
        <position position="1265"/>
    </location>
</feature>
<comment type="function">
    <text evidence="12">Phosphoribosylformylglycinamidine synthase involved in the purines biosynthetic pathway. Catalyzes the ATP-dependent conversion of formylglycinamide ribonucleotide (FGAR) and glutamine to yield formylglycinamidine ribonucleotide (FGAM) and glutamate.</text>
</comment>
<dbReference type="SUPFAM" id="SSF55326">
    <property type="entry name" value="PurM N-terminal domain-like"/>
    <property type="match status" value="2"/>
</dbReference>
<dbReference type="Pfam" id="PF18072">
    <property type="entry name" value="FGAR-AT_linker"/>
    <property type="match status" value="1"/>
</dbReference>
<dbReference type="InterPro" id="IPR036676">
    <property type="entry name" value="PurM-like_C_sf"/>
</dbReference>
<evidence type="ECO:0000256" key="2">
    <source>
        <dbReference type="ARBA" id="ARBA00008608"/>
    </source>
</evidence>
<evidence type="ECO:0000256" key="1">
    <source>
        <dbReference type="ARBA" id="ARBA00004920"/>
    </source>
</evidence>
<dbReference type="GO" id="GO:0006189">
    <property type="term" value="P:'de novo' IMP biosynthetic process"/>
    <property type="evidence" value="ECO:0007669"/>
    <property type="project" value="UniProtKB-UniRule"/>
</dbReference>
<dbReference type="PROSITE" id="PS51273">
    <property type="entry name" value="GATASE_TYPE_1"/>
    <property type="match status" value="1"/>
</dbReference>
<feature type="active site" description="Nucleophile" evidence="12">
    <location>
        <position position="1140"/>
    </location>
</feature>
<dbReference type="STRING" id="1410383.TGUWTKB_3110"/>
<dbReference type="HAMAP" id="MF_00419">
    <property type="entry name" value="PurL_1"/>
    <property type="match status" value="1"/>
</dbReference>
<evidence type="ECO:0000313" key="17">
    <source>
        <dbReference type="EMBL" id="BAP58551.1"/>
    </source>
</evidence>
<dbReference type="Gene3D" id="1.10.8.750">
    <property type="entry name" value="Phosphoribosylformylglycinamidine synthase, linker domain"/>
    <property type="match status" value="1"/>
</dbReference>
<keyword evidence="3 12" id="KW-0963">Cytoplasm</keyword>
<dbReference type="Pfam" id="PF13507">
    <property type="entry name" value="GATase_5"/>
    <property type="match status" value="1"/>
</dbReference>
<dbReference type="InterPro" id="IPR040707">
    <property type="entry name" value="FGAR-AT_N"/>
</dbReference>
<evidence type="ECO:0000256" key="6">
    <source>
        <dbReference type="ARBA" id="ARBA00022741"/>
    </source>
</evidence>
<dbReference type="Pfam" id="PF02769">
    <property type="entry name" value="AIRS_C"/>
    <property type="match status" value="2"/>
</dbReference>
<dbReference type="GO" id="GO:0046872">
    <property type="term" value="F:metal ion binding"/>
    <property type="evidence" value="ECO:0007669"/>
    <property type="project" value="UniProtKB-KW"/>
</dbReference>
<name>A0A090BWG2_9ENTR</name>
<dbReference type="Gene3D" id="3.90.650.10">
    <property type="entry name" value="PurM-like C-terminal domain"/>
    <property type="match status" value="2"/>
</dbReference>
<dbReference type="InterPro" id="IPR036604">
    <property type="entry name" value="PurS-like_sf"/>
</dbReference>
<comment type="subunit">
    <text evidence="12">Monomer.</text>
</comment>
<dbReference type="NCBIfam" id="NF003672">
    <property type="entry name" value="PRK05297.1"/>
    <property type="match status" value="1"/>
</dbReference>
<dbReference type="SUPFAM" id="SSF82697">
    <property type="entry name" value="PurS-like"/>
    <property type="match status" value="1"/>
</dbReference>
<feature type="binding site" evidence="12">
    <location>
        <position position="890"/>
    </location>
    <ligand>
        <name>ATP</name>
        <dbReference type="ChEBI" id="CHEBI:30616"/>
    </ligand>
</feature>
<dbReference type="FunFam" id="3.40.50.880:FF:000008">
    <property type="entry name" value="Phosphoribosylformylglycinamidine synthase"/>
    <property type="match status" value="1"/>
</dbReference>
<dbReference type="Gene3D" id="3.40.50.880">
    <property type="match status" value="1"/>
</dbReference>
<comment type="catalytic activity">
    <reaction evidence="11 12">
        <text>N(2)-formyl-N(1)-(5-phospho-beta-D-ribosyl)glycinamide + L-glutamine + ATP + H2O = 2-formamido-N(1)-(5-O-phospho-beta-D-ribosyl)acetamidine + L-glutamate + ADP + phosphate + H(+)</text>
        <dbReference type="Rhea" id="RHEA:17129"/>
        <dbReference type="ChEBI" id="CHEBI:15377"/>
        <dbReference type="ChEBI" id="CHEBI:15378"/>
        <dbReference type="ChEBI" id="CHEBI:29985"/>
        <dbReference type="ChEBI" id="CHEBI:30616"/>
        <dbReference type="ChEBI" id="CHEBI:43474"/>
        <dbReference type="ChEBI" id="CHEBI:58359"/>
        <dbReference type="ChEBI" id="CHEBI:147286"/>
        <dbReference type="ChEBI" id="CHEBI:147287"/>
        <dbReference type="ChEBI" id="CHEBI:456216"/>
        <dbReference type="EC" id="6.3.5.3"/>
    </reaction>
</comment>
<feature type="domain" description="PurM-like C-terminal" evidence="13">
    <location>
        <begin position="837"/>
        <end position="967"/>
    </location>
</feature>
<evidence type="ECO:0000256" key="10">
    <source>
        <dbReference type="ARBA" id="ARBA00022962"/>
    </source>
</evidence>
<dbReference type="Proteomes" id="UP000031627">
    <property type="component" value="Chromosome"/>
</dbReference>
<comment type="similarity">
    <text evidence="2 12">In the N-terminal section; belongs to the FGAMS family.</text>
</comment>
<dbReference type="CDD" id="cd02203">
    <property type="entry name" value="PurL_repeat1"/>
    <property type="match status" value="1"/>
</dbReference>
<dbReference type="InterPro" id="IPR041609">
    <property type="entry name" value="PurL_linker"/>
</dbReference>
<feature type="domain" description="FGAR-AT PurM N-terminal-like" evidence="16">
    <location>
        <begin position="651"/>
        <end position="810"/>
    </location>
</feature>
<evidence type="ECO:0000256" key="3">
    <source>
        <dbReference type="ARBA" id="ARBA00022490"/>
    </source>
</evidence>
<dbReference type="InterPro" id="IPR010918">
    <property type="entry name" value="PurM-like_C_dom"/>
</dbReference>
<evidence type="ECO:0000259" key="16">
    <source>
        <dbReference type="Pfam" id="PF22689"/>
    </source>
</evidence>
<keyword evidence="7 12" id="KW-0658">Purine biosynthesis</keyword>
<reference evidence="18" key="1">
    <citation type="submission" date="2013-11" db="EMBL/GenBank/DDBJ databases">
        <title>Symbiont-containing voluminous jelly as an extraordinary maternal gift for overwintering insect nymphs.</title>
        <authorList>
            <person name="Kaiwa N."/>
            <person name="Hosokawa T."/>
            <person name="Nikoh N."/>
            <person name="Meng X.Y."/>
            <person name="Tanahashi M."/>
            <person name="Moriyama M."/>
            <person name="Maeda T."/>
            <person name="Yamaguchi K."/>
            <person name="Shigenobu S."/>
            <person name="Ito M."/>
            <person name="Fukatsu T."/>
        </authorList>
    </citation>
    <scope>NUCLEOTIDE SEQUENCE [LARGE SCALE GENOMIC DNA]</scope>
    <source>
        <strain evidence="18">UwTKB</strain>
    </source>
</reference>